<feature type="active site" evidence="3">
    <location>
        <position position="230"/>
    </location>
</feature>
<dbReference type="GO" id="GO:0008864">
    <property type="term" value="F:formyltetrahydrofolate deformylase activity"/>
    <property type="evidence" value="ECO:0007669"/>
    <property type="project" value="UniProtKB-UniRule"/>
</dbReference>
<dbReference type="EC" id="3.5.1.10" evidence="3 4"/>
<dbReference type="InterPro" id="IPR004810">
    <property type="entry name" value="PurU"/>
</dbReference>
<feature type="domain" description="ACT" evidence="5">
    <location>
        <begin position="12"/>
        <end position="87"/>
    </location>
</feature>
<dbReference type="PANTHER" id="PTHR42706:SF1">
    <property type="entry name" value="FORMYLTETRAHYDROFOLATE DEFORMYLASE 2, MITOCHONDRIAL"/>
    <property type="match status" value="1"/>
</dbReference>
<reference evidence="7" key="1">
    <citation type="submission" date="2016-10" db="EMBL/GenBank/DDBJ databases">
        <authorList>
            <person name="Varghese N."/>
            <person name="Submissions S."/>
        </authorList>
    </citation>
    <scope>NUCLEOTIDE SEQUENCE [LARGE SCALE GENOMIC DNA]</scope>
    <source>
        <strain evidence="7">DSM 17933</strain>
    </source>
</reference>
<keyword evidence="7" id="KW-1185">Reference proteome</keyword>
<dbReference type="AlphaFoldDB" id="A0A1G7XN66"/>
<evidence type="ECO:0000256" key="3">
    <source>
        <dbReference type="HAMAP-Rule" id="MF_01927"/>
    </source>
</evidence>
<evidence type="ECO:0000256" key="1">
    <source>
        <dbReference type="ARBA" id="ARBA00022563"/>
    </source>
</evidence>
<proteinExistence type="inferred from homology"/>
<evidence type="ECO:0000313" key="7">
    <source>
        <dbReference type="Proteomes" id="UP000199643"/>
    </source>
</evidence>
<evidence type="ECO:0000256" key="4">
    <source>
        <dbReference type="NCBIfam" id="TIGR00655"/>
    </source>
</evidence>
<dbReference type="HAMAP" id="MF_01927">
    <property type="entry name" value="PurU"/>
    <property type="match status" value="1"/>
</dbReference>
<accession>A0A1G7XN66</accession>
<comment type="pathway">
    <text evidence="3">Purine metabolism; IMP biosynthesis via de novo pathway; formate from 10-formyl-5,6,7,8-tetrahydrofolate: step 1/1.</text>
</comment>
<comment type="function">
    <text evidence="3">Catalyzes the hydrolysis of 10-formyltetrahydrofolate (formyl-FH4) to formate and tetrahydrofolate (FH4).</text>
</comment>
<dbReference type="STRING" id="405671.SAMN05421827_1124"/>
<dbReference type="GO" id="GO:0006189">
    <property type="term" value="P:'de novo' IMP biosynthetic process"/>
    <property type="evidence" value="ECO:0007669"/>
    <property type="project" value="UniProtKB-UniRule"/>
</dbReference>
<gene>
    <name evidence="3" type="primary">purU</name>
    <name evidence="6" type="ORF">SAMN05421827_1124</name>
</gene>
<dbReference type="GO" id="GO:0006730">
    <property type="term" value="P:one-carbon metabolic process"/>
    <property type="evidence" value="ECO:0007669"/>
    <property type="project" value="UniProtKB-KW"/>
</dbReference>
<dbReference type="NCBIfam" id="NF004684">
    <property type="entry name" value="PRK06027.1"/>
    <property type="match status" value="1"/>
</dbReference>
<dbReference type="Proteomes" id="UP000199643">
    <property type="component" value="Unassembled WGS sequence"/>
</dbReference>
<dbReference type="InterPro" id="IPR002376">
    <property type="entry name" value="Formyl_transf_N"/>
</dbReference>
<comment type="similarity">
    <text evidence="3">Belongs to the PurU family.</text>
</comment>
<keyword evidence="2 3" id="KW-0378">Hydrolase</keyword>
<dbReference type="InterPro" id="IPR036477">
    <property type="entry name" value="Formyl_transf_N_sf"/>
</dbReference>
<dbReference type="NCBIfam" id="TIGR00655">
    <property type="entry name" value="PurU"/>
    <property type="match status" value="1"/>
</dbReference>
<name>A0A1G7XN66_9SPHI</name>
<dbReference type="SUPFAM" id="SSF53328">
    <property type="entry name" value="Formyltransferase"/>
    <property type="match status" value="1"/>
</dbReference>
<sequence>MDISILKMNALTVLISCPDQVGLVTNITRVLAAHHLNIIAMREFVDEANKAFFTRIACTGNLEDAEKLKEKLLENLPNAAEVNLITRQEKQIAVLVTKEYHCLAEILIRNQFKTLGANVQCVIGNYERLKDFTEKLGIPYFYVDHNNKDKSEFEAEVKTIINQFEVDYLVLAKFMRILSADFVKDYAGKIINIHHSFLPAFIGANPYRQAFERGVKIIGATAHFVTDNLDEGPIITQHTNHVDHNFGVKEMVRAGKEIEKKVLLEALELIFEDRVFVSGNKTVVFK</sequence>
<dbReference type="InterPro" id="IPR045865">
    <property type="entry name" value="ACT-like_dom_sf"/>
</dbReference>
<protein>
    <recommendedName>
        <fullName evidence="3 4">Formyltetrahydrofolate deformylase</fullName>
        <ecNumber evidence="3 4">3.5.1.10</ecNumber>
    </recommendedName>
    <alternativeName>
        <fullName evidence="3">Formyl-FH(4) hydrolase</fullName>
    </alternativeName>
</protein>
<dbReference type="Gene3D" id="3.30.70.260">
    <property type="match status" value="1"/>
</dbReference>
<dbReference type="CDD" id="cd04875">
    <property type="entry name" value="ACT_F4HF-DF"/>
    <property type="match status" value="1"/>
</dbReference>
<dbReference type="UniPathway" id="UPA00074">
    <property type="reaction ID" value="UER00170"/>
</dbReference>
<dbReference type="InterPro" id="IPR044074">
    <property type="entry name" value="PurU_ACT"/>
</dbReference>
<dbReference type="SUPFAM" id="SSF55021">
    <property type="entry name" value="ACT-like"/>
    <property type="match status" value="1"/>
</dbReference>
<comment type="catalytic activity">
    <reaction evidence="3">
        <text>(6R)-10-formyltetrahydrofolate + H2O = (6S)-5,6,7,8-tetrahydrofolate + formate + H(+)</text>
        <dbReference type="Rhea" id="RHEA:19833"/>
        <dbReference type="ChEBI" id="CHEBI:15377"/>
        <dbReference type="ChEBI" id="CHEBI:15378"/>
        <dbReference type="ChEBI" id="CHEBI:15740"/>
        <dbReference type="ChEBI" id="CHEBI:57453"/>
        <dbReference type="ChEBI" id="CHEBI:195366"/>
        <dbReference type="EC" id="3.5.1.10"/>
    </reaction>
</comment>
<keyword evidence="3" id="KW-0658">Purine biosynthesis</keyword>
<dbReference type="EMBL" id="FNCH01000012">
    <property type="protein sequence ID" value="SDG85493.1"/>
    <property type="molecule type" value="Genomic_DNA"/>
</dbReference>
<dbReference type="PIRSF" id="PIRSF036480">
    <property type="entry name" value="FormyFH4_hydr"/>
    <property type="match status" value="1"/>
</dbReference>
<dbReference type="PANTHER" id="PTHR42706">
    <property type="entry name" value="FORMYLTETRAHYDROFOLATE DEFORMYLASE"/>
    <property type="match status" value="1"/>
</dbReference>
<dbReference type="Gene3D" id="3.40.50.170">
    <property type="entry name" value="Formyl transferase, N-terminal domain"/>
    <property type="match status" value="1"/>
</dbReference>
<evidence type="ECO:0000313" key="6">
    <source>
        <dbReference type="EMBL" id="SDG85493.1"/>
    </source>
</evidence>
<dbReference type="InterPro" id="IPR002912">
    <property type="entry name" value="ACT_dom"/>
</dbReference>
<dbReference type="Pfam" id="PF00551">
    <property type="entry name" value="Formyl_trans_N"/>
    <property type="match status" value="1"/>
</dbReference>
<keyword evidence="1 3" id="KW-0554">One-carbon metabolism</keyword>
<dbReference type="PRINTS" id="PR01575">
    <property type="entry name" value="FFH4HYDRLASE"/>
</dbReference>
<evidence type="ECO:0000259" key="5">
    <source>
        <dbReference type="PROSITE" id="PS51671"/>
    </source>
</evidence>
<evidence type="ECO:0000256" key="2">
    <source>
        <dbReference type="ARBA" id="ARBA00022801"/>
    </source>
</evidence>
<dbReference type="Pfam" id="PF01842">
    <property type="entry name" value="ACT"/>
    <property type="match status" value="1"/>
</dbReference>
<organism evidence="6 7">
    <name type="scientific">Pedobacter terrae</name>
    <dbReference type="NCBI Taxonomy" id="405671"/>
    <lineage>
        <taxon>Bacteria</taxon>
        <taxon>Pseudomonadati</taxon>
        <taxon>Bacteroidota</taxon>
        <taxon>Sphingobacteriia</taxon>
        <taxon>Sphingobacteriales</taxon>
        <taxon>Sphingobacteriaceae</taxon>
        <taxon>Pedobacter</taxon>
    </lineage>
</organism>
<dbReference type="PROSITE" id="PS51671">
    <property type="entry name" value="ACT"/>
    <property type="match status" value="1"/>
</dbReference>